<dbReference type="Proteomes" id="UP001201812">
    <property type="component" value="Unassembled WGS sequence"/>
</dbReference>
<dbReference type="PANTHER" id="PTHR12406:SF38">
    <property type="entry name" value="PNPLA DOMAIN-CONTAINING PROTEIN"/>
    <property type="match status" value="1"/>
</dbReference>
<dbReference type="EMBL" id="JAKKPZ010000317">
    <property type="protein sequence ID" value="KAI1696604.1"/>
    <property type="molecule type" value="Genomic_DNA"/>
</dbReference>
<dbReference type="GO" id="GO:0004806">
    <property type="term" value="F:triacylglycerol lipase activity"/>
    <property type="evidence" value="ECO:0007669"/>
    <property type="project" value="TreeGrafter"/>
</dbReference>
<dbReference type="GO" id="GO:0019433">
    <property type="term" value="P:triglyceride catabolic process"/>
    <property type="evidence" value="ECO:0007669"/>
    <property type="project" value="TreeGrafter"/>
</dbReference>
<accession>A0AAD4MJB6</accession>
<gene>
    <name evidence="1" type="ORF">DdX_18960</name>
</gene>
<dbReference type="GO" id="GO:0055088">
    <property type="term" value="P:lipid homeostasis"/>
    <property type="evidence" value="ECO:0007669"/>
    <property type="project" value="TreeGrafter"/>
</dbReference>
<sequence>MKAGFPLFNKLHNILEKVVPQDEKDFNRIKENRLFISMSKLENNGKKTAHKVSKFNSRRHQILCNLASSFIDVFGYMGNNVQMVEIEPNSGVRYVDGFYTDQLPLIDQYTIPGKNVWTMTVSPFAAEAVIHPKDVVMKYVFELNVFRLCHQRECISHRRLGLPHASESDGV</sequence>
<dbReference type="GO" id="GO:0005737">
    <property type="term" value="C:cytoplasm"/>
    <property type="evidence" value="ECO:0007669"/>
    <property type="project" value="TreeGrafter"/>
</dbReference>
<dbReference type="GO" id="GO:0016020">
    <property type="term" value="C:membrane"/>
    <property type="evidence" value="ECO:0007669"/>
    <property type="project" value="TreeGrafter"/>
</dbReference>
<reference evidence="1" key="1">
    <citation type="submission" date="2022-01" db="EMBL/GenBank/DDBJ databases">
        <title>Genome Sequence Resource for Two Populations of Ditylenchus destructor, the Migratory Endoparasitic Phytonematode.</title>
        <authorList>
            <person name="Zhang H."/>
            <person name="Lin R."/>
            <person name="Xie B."/>
        </authorList>
    </citation>
    <scope>NUCLEOTIDE SEQUENCE</scope>
    <source>
        <strain evidence="1">BazhouSP</strain>
    </source>
</reference>
<dbReference type="PANTHER" id="PTHR12406">
    <property type="entry name" value="CALCIUM-INDEPENDENT PHOSPHOLIPASE A2 IPLA2 -RELATED"/>
    <property type="match status" value="1"/>
</dbReference>
<dbReference type="AlphaFoldDB" id="A0AAD4MJB6"/>
<protein>
    <submittedName>
        <fullName evidence="1">Patatin-like phospholipase domain-containing protein 2</fullName>
    </submittedName>
</protein>
<dbReference type="InterPro" id="IPR033562">
    <property type="entry name" value="PLPL"/>
</dbReference>
<keyword evidence="2" id="KW-1185">Reference proteome</keyword>
<evidence type="ECO:0000313" key="1">
    <source>
        <dbReference type="EMBL" id="KAI1696604.1"/>
    </source>
</evidence>
<proteinExistence type="predicted"/>
<comment type="caution">
    <text evidence="1">The sequence shown here is derived from an EMBL/GenBank/DDBJ whole genome shotgun (WGS) entry which is preliminary data.</text>
</comment>
<name>A0AAD4MJB6_9BILA</name>
<dbReference type="GO" id="GO:0005811">
    <property type="term" value="C:lipid droplet"/>
    <property type="evidence" value="ECO:0007669"/>
    <property type="project" value="TreeGrafter"/>
</dbReference>
<evidence type="ECO:0000313" key="2">
    <source>
        <dbReference type="Proteomes" id="UP001201812"/>
    </source>
</evidence>
<organism evidence="1 2">
    <name type="scientific">Ditylenchus destructor</name>
    <dbReference type="NCBI Taxonomy" id="166010"/>
    <lineage>
        <taxon>Eukaryota</taxon>
        <taxon>Metazoa</taxon>
        <taxon>Ecdysozoa</taxon>
        <taxon>Nematoda</taxon>
        <taxon>Chromadorea</taxon>
        <taxon>Rhabditida</taxon>
        <taxon>Tylenchina</taxon>
        <taxon>Tylenchomorpha</taxon>
        <taxon>Sphaerularioidea</taxon>
        <taxon>Anguinidae</taxon>
        <taxon>Anguininae</taxon>
        <taxon>Ditylenchus</taxon>
    </lineage>
</organism>